<dbReference type="EMBL" id="RRYP01014030">
    <property type="protein sequence ID" value="TNV76191.1"/>
    <property type="molecule type" value="Genomic_DNA"/>
</dbReference>
<dbReference type="Pfam" id="PF03351">
    <property type="entry name" value="DOMON"/>
    <property type="match status" value="1"/>
</dbReference>
<keyword evidence="4" id="KW-1185">Reference proteome</keyword>
<organism evidence="3 4">
    <name type="scientific">Halteria grandinella</name>
    <dbReference type="NCBI Taxonomy" id="5974"/>
    <lineage>
        <taxon>Eukaryota</taxon>
        <taxon>Sar</taxon>
        <taxon>Alveolata</taxon>
        <taxon>Ciliophora</taxon>
        <taxon>Intramacronucleata</taxon>
        <taxon>Spirotrichea</taxon>
        <taxon>Stichotrichia</taxon>
        <taxon>Sporadotrichida</taxon>
        <taxon>Halteriidae</taxon>
        <taxon>Halteria</taxon>
    </lineage>
</organism>
<protein>
    <recommendedName>
        <fullName evidence="2">DOMON domain-containing protein</fullName>
    </recommendedName>
</protein>
<dbReference type="Proteomes" id="UP000785679">
    <property type="component" value="Unassembled WGS sequence"/>
</dbReference>
<dbReference type="InterPro" id="IPR005018">
    <property type="entry name" value="DOMON_domain"/>
</dbReference>
<evidence type="ECO:0000313" key="4">
    <source>
        <dbReference type="Proteomes" id="UP000785679"/>
    </source>
</evidence>
<accession>A0A8J8SZP9</accession>
<reference evidence="3" key="1">
    <citation type="submission" date="2019-06" db="EMBL/GenBank/DDBJ databases">
        <authorList>
            <person name="Zheng W."/>
        </authorList>
    </citation>
    <scope>NUCLEOTIDE SEQUENCE</scope>
    <source>
        <strain evidence="3">QDHG01</strain>
    </source>
</reference>
<keyword evidence="1" id="KW-0812">Transmembrane</keyword>
<dbReference type="InterPro" id="IPR045266">
    <property type="entry name" value="DOH_DOMON"/>
</dbReference>
<name>A0A8J8SZP9_HALGN</name>
<dbReference type="AlphaFoldDB" id="A0A8J8SZP9"/>
<dbReference type="CDD" id="cd09631">
    <property type="entry name" value="DOMON_DOH"/>
    <property type="match status" value="1"/>
</dbReference>
<evidence type="ECO:0000313" key="3">
    <source>
        <dbReference type="EMBL" id="TNV76191.1"/>
    </source>
</evidence>
<comment type="caution">
    <text evidence="3">The sequence shown here is derived from an EMBL/GenBank/DDBJ whole genome shotgun (WGS) entry which is preliminary data.</text>
</comment>
<dbReference type="SMART" id="SM00664">
    <property type="entry name" value="DoH"/>
    <property type="match status" value="1"/>
</dbReference>
<keyword evidence="1" id="KW-1133">Transmembrane helix</keyword>
<sequence>MKLISTDVDSTSWTTDGKQGYWHAVGFGSKTMSSPDIIMCQYLHTGTAKPASFQCIDTKSTSEVRPVSDAQQDVTTVNSTATFRTSGSSTLVTLEATFDRLLATNDTKDQTLTPGSTINSVWARGKMTSGLSQEHAGSQRGAWTIAVQTPPTIETIVNSNGTTTTVVEPAKDNSFSVTLSSLVNVILFGILNTLYWL</sequence>
<keyword evidence="1" id="KW-0472">Membrane</keyword>
<evidence type="ECO:0000256" key="1">
    <source>
        <dbReference type="SAM" id="Phobius"/>
    </source>
</evidence>
<proteinExistence type="predicted"/>
<feature type="transmembrane region" description="Helical" evidence="1">
    <location>
        <begin position="175"/>
        <end position="196"/>
    </location>
</feature>
<gene>
    <name evidence="3" type="ORF">FGO68_gene178</name>
</gene>
<feature type="domain" description="DOMON" evidence="2">
    <location>
        <begin position="1"/>
        <end position="125"/>
    </location>
</feature>
<dbReference type="PROSITE" id="PS50836">
    <property type="entry name" value="DOMON"/>
    <property type="match status" value="1"/>
</dbReference>
<evidence type="ECO:0000259" key="2">
    <source>
        <dbReference type="PROSITE" id="PS50836"/>
    </source>
</evidence>